<evidence type="ECO:0000256" key="1">
    <source>
        <dbReference type="SAM" id="MobiDB-lite"/>
    </source>
</evidence>
<keyword evidence="2" id="KW-0812">Transmembrane</keyword>
<dbReference type="EMBL" id="CP061538">
    <property type="protein sequence ID" value="QNV39506.1"/>
    <property type="molecule type" value="Genomic_DNA"/>
</dbReference>
<accession>A0A7H2BIL0</accession>
<organism evidence="3 4">
    <name type="scientific">Rothia amarae</name>
    <dbReference type="NCBI Taxonomy" id="169480"/>
    <lineage>
        <taxon>Bacteria</taxon>
        <taxon>Bacillati</taxon>
        <taxon>Actinomycetota</taxon>
        <taxon>Actinomycetes</taxon>
        <taxon>Micrococcales</taxon>
        <taxon>Micrococcaceae</taxon>
        <taxon>Rothia</taxon>
    </lineage>
</organism>
<feature type="region of interest" description="Disordered" evidence="1">
    <location>
        <begin position="156"/>
        <end position="205"/>
    </location>
</feature>
<protein>
    <submittedName>
        <fullName evidence="3">Septum formation initiator family protein</fullName>
    </submittedName>
</protein>
<dbReference type="Proteomes" id="UP000516421">
    <property type="component" value="Chromosome"/>
</dbReference>
<keyword evidence="2" id="KW-0472">Membrane</keyword>
<name>A0A7H2BIL0_9MICC</name>
<evidence type="ECO:0000313" key="4">
    <source>
        <dbReference type="Proteomes" id="UP000516421"/>
    </source>
</evidence>
<dbReference type="AlphaFoldDB" id="A0A7H2BIL0"/>
<proteinExistence type="predicted"/>
<evidence type="ECO:0000313" key="3">
    <source>
        <dbReference type="EMBL" id="QNV39506.1"/>
    </source>
</evidence>
<reference evidence="3 4" key="1">
    <citation type="submission" date="2020-09" db="EMBL/GenBank/DDBJ databases">
        <title>Investigation of environmental microbe.</title>
        <authorList>
            <person name="Ou Y."/>
            <person name="Kang Q."/>
        </authorList>
    </citation>
    <scope>NUCLEOTIDE SEQUENCE [LARGE SCALE GENOMIC DNA]</scope>
    <source>
        <strain evidence="3 4">KJZ-9</strain>
    </source>
</reference>
<dbReference type="Pfam" id="PF04977">
    <property type="entry name" value="DivIC"/>
    <property type="match status" value="1"/>
</dbReference>
<dbReference type="InterPro" id="IPR007060">
    <property type="entry name" value="FtsL/DivIC"/>
</dbReference>
<gene>
    <name evidence="3" type="ORF">IDM48_09005</name>
</gene>
<dbReference type="RefSeq" id="WP_190617025.1">
    <property type="nucleotide sequence ID" value="NZ_CP061538.1"/>
</dbReference>
<keyword evidence="4" id="KW-1185">Reference proteome</keyword>
<dbReference type="KEGG" id="rama:IDM48_09005"/>
<keyword evidence="2" id="KW-1133">Transmembrane helix</keyword>
<feature type="transmembrane region" description="Helical" evidence="2">
    <location>
        <begin position="40"/>
        <end position="62"/>
    </location>
</feature>
<evidence type="ECO:0000256" key="2">
    <source>
        <dbReference type="SAM" id="Phobius"/>
    </source>
</evidence>
<sequence length="205" mass="21880">MAQKKKRRGRSLASFFGTGSKPVDTTGGTPVAAHAFSGRFLIAMVVLFVIILTTYASVSTFFRQQAEINQVKDHISQLQAENSDLKTQLSWWKDDNYVKQQAKSRLYYVSEGETPYLVVGTDFTSSLADDTSAQAQTAPEDSWANGLWNSFQSAALDGEKSENTTVDPSSSTTTAPDQPAASASASADSITSTSTPAATTSASTP</sequence>
<feature type="compositionally biased region" description="Low complexity" evidence="1">
    <location>
        <begin position="164"/>
        <end position="205"/>
    </location>
</feature>